<feature type="compositionally biased region" description="Polar residues" evidence="1">
    <location>
        <begin position="1079"/>
        <end position="1093"/>
    </location>
</feature>
<feature type="compositionally biased region" description="Acidic residues" evidence="1">
    <location>
        <begin position="395"/>
        <end position="405"/>
    </location>
</feature>
<feature type="compositionally biased region" description="Basic and acidic residues" evidence="1">
    <location>
        <begin position="58"/>
        <end position="71"/>
    </location>
</feature>
<comment type="caution">
    <text evidence="2">The sequence shown here is derived from an EMBL/GenBank/DDBJ whole genome shotgun (WGS) entry which is preliminary data.</text>
</comment>
<feature type="compositionally biased region" description="Low complexity" evidence="1">
    <location>
        <begin position="1472"/>
        <end position="1487"/>
    </location>
</feature>
<feature type="compositionally biased region" description="Acidic residues" evidence="1">
    <location>
        <begin position="346"/>
        <end position="382"/>
    </location>
</feature>
<feature type="compositionally biased region" description="Low complexity" evidence="1">
    <location>
        <begin position="758"/>
        <end position="768"/>
    </location>
</feature>
<feature type="compositionally biased region" description="Low complexity" evidence="1">
    <location>
        <begin position="221"/>
        <end position="232"/>
    </location>
</feature>
<feature type="region of interest" description="Disordered" evidence="1">
    <location>
        <begin position="338"/>
        <end position="457"/>
    </location>
</feature>
<feature type="compositionally biased region" description="Basic residues" evidence="1">
    <location>
        <begin position="438"/>
        <end position="448"/>
    </location>
</feature>
<evidence type="ECO:0000313" key="2">
    <source>
        <dbReference type="EMBL" id="KAK8885925.1"/>
    </source>
</evidence>
<feature type="compositionally biased region" description="Polar residues" evidence="1">
    <location>
        <begin position="1192"/>
        <end position="1204"/>
    </location>
</feature>
<proteinExistence type="predicted"/>
<feature type="compositionally biased region" description="Low complexity" evidence="1">
    <location>
        <begin position="241"/>
        <end position="257"/>
    </location>
</feature>
<evidence type="ECO:0000313" key="3">
    <source>
        <dbReference type="Proteomes" id="UP001470230"/>
    </source>
</evidence>
<feature type="region of interest" description="Disordered" evidence="1">
    <location>
        <begin position="979"/>
        <end position="1051"/>
    </location>
</feature>
<dbReference type="Gene3D" id="1.20.5.340">
    <property type="match status" value="1"/>
</dbReference>
<feature type="region of interest" description="Disordered" evidence="1">
    <location>
        <begin position="1328"/>
        <end position="1364"/>
    </location>
</feature>
<feature type="compositionally biased region" description="Basic and acidic residues" evidence="1">
    <location>
        <begin position="114"/>
        <end position="147"/>
    </location>
</feature>
<organism evidence="2 3">
    <name type="scientific">Tritrichomonas musculus</name>
    <dbReference type="NCBI Taxonomy" id="1915356"/>
    <lineage>
        <taxon>Eukaryota</taxon>
        <taxon>Metamonada</taxon>
        <taxon>Parabasalia</taxon>
        <taxon>Tritrichomonadida</taxon>
        <taxon>Tritrichomonadidae</taxon>
        <taxon>Tritrichomonas</taxon>
    </lineage>
</organism>
<feature type="compositionally biased region" description="Acidic residues" evidence="1">
    <location>
        <begin position="1101"/>
        <end position="1112"/>
    </location>
</feature>
<feature type="compositionally biased region" description="Low complexity" evidence="1">
    <location>
        <begin position="188"/>
        <end position="214"/>
    </location>
</feature>
<feature type="region of interest" description="Disordered" evidence="1">
    <location>
        <begin position="1265"/>
        <end position="1292"/>
    </location>
</feature>
<accession>A0ABR2K484</accession>
<gene>
    <name evidence="2" type="ORF">M9Y10_041383</name>
</gene>
<feature type="region of interest" description="Disordered" evidence="1">
    <location>
        <begin position="1402"/>
        <end position="1487"/>
    </location>
</feature>
<feature type="region of interest" description="Disordered" evidence="1">
    <location>
        <begin position="478"/>
        <end position="505"/>
    </location>
</feature>
<name>A0ABR2K484_9EUKA</name>
<feature type="compositionally biased region" description="Polar residues" evidence="1">
    <location>
        <begin position="777"/>
        <end position="789"/>
    </location>
</feature>
<keyword evidence="3" id="KW-1185">Reference proteome</keyword>
<sequence length="1541" mass="173609">MNQSDQQDIHDNQNSKELSKGAKSNSSPKPEKNSPRRRMKKIELPKRIITTSLSESASDDKYKRQIEDKVQADILSPKSQKKTSKKVEIPKQLINDPFKLAQESINKEKAKKRPKEENDSSYDDIHREINYDIYIKDPNSKDLNIKRDKNKVKKKTLKSDGQADSQDTDGDIEKSHSGSINQAHNQPNSSNLKSKGANANNANSPFSSNNSSSNENRKTSRSPFSSPVVPSSDYHSRKSNKSQSQQQPQEQPNLSNQIIIRQTEEQPPYNVNHPMEQPYATDSNYTYDYVSLPTDFDRRQLEELIKKAKKKNNKEKQQNYPQQVFSRKIDNREFQEQEQFTVQSETWEEEDFEEEDFFLDDEEEEIYEGEYFLDENDEDESYTTEQQENSTQYDEYGESTYEDSYESNGSEIDIKSNSIHNRESSPYSRDYSTPKQYRSPHRSHHQHTHTPISKIDKNYFSASGKKLIRVKKYKNNYYPSPTPTSSLPFELPPEQEPSPKGIETRNKHQFASKVAFSDDELRERNANLNGFENQFRPRLNENVQFEEEEEEDIGHGSSINDDDILSFFQVSSEEKWRNNRDTYNFFHLNDKNNNYSTTSTKSVNNEKSYSSNNNNSKISSNNSKIDNQNSKVSNNSSKISANNSKVSNNSSKISNNNSKISNNNSKIINNNSKIINNNSKISNNNSKISDNNSKISNSNSKISRDNSYINCNSKISNSNYKIDDHNSKISNKSNESAHDSTLNQQSNESRTKDDNKVSIHSSKLSNHSSHSRHGSSLNAQPQPDVNMQERNIGGNDEIKGIETVTSVYSQTSPLPQKSAHSSRNNSELSQRSNKSQLEPQNSVHSSASAKKCSNIQSQRVDENVQTSLIEDRKDDEKTQTSIIEDQKEDENTQTNIQDVQEDDENVHHSSSSFLSVFSAISDDYRRDVRYYQQHHKDNRANSNSRVDKSFSIPYDPPDSRFIKRDVKIEDDDRIDSILSESLSSGSDRNVPSQISNSRSPKSNSSKSNSIPNIEKVKSDSNKASRSNSNSNRASRSNSRLNSNSGLNTNSGINNNSIINNNSGINNNSDIINNSGNSNKADSYNNSSKASSFVESPKELSQFEEEDQEEEDIQERSFQDRDIESPSQEKHSDIEKPRERASSGEQPPQTPGSASSHHHTSNSESFFFSEKYANVSSSTPVDTKFTKQKEASTSRIETSEPSSYSQEKRIKKKSPKIENSQSNSHISQSNSHISQSNNDINPNSQSDSHVLSDILKSETVTLNFPEVVPPDIWDKTSSGSGIKKKSSEQSDSLKELIITDSSSLEIHNNQLQPLQYKLKSSVLNESNINNANEIQNSNSGSSSHHKKIKVPKKSSNKLDSNSFSVTSNSDIHISEVVDDIDQISRNVDLNSSELGSVIIPTSSASRNVSMSSESSSKSGKERRSHSKQKSRSKSNKDVVDGLSDVSAFSETSSAKNDMSNSDFADLAKNKQINNNSSHNSISTNPSNDIIILNINNDPEKKGQSSKLSFQTLSNVSSNFSGEFTDFTLGSKDSVLSDINSNE</sequence>
<feature type="compositionally biased region" description="Low complexity" evidence="1">
    <location>
        <begin position="979"/>
        <end position="1013"/>
    </location>
</feature>
<feature type="compositionally biased region" description="Low complexity" evidence="1">
    <location>
        <begin position="1023"/>
        <end position="1051"/>
    </location>
</feature>
<feature type="compositionally biased region" description="Basic and acidic residues" evidence="1">
    <location>
        <begin position="1113"/>
        <end position="1141"/>
    </location>
</feature>
<evidence type="ECO:0000256" key="1">
    <source>
        <dbReference type="SAM" id="MobiDB-lite"/>
    </source>
</evidence>
<feature type="compositionally biased region" description="Basic and acidic residues" evidence="1">
    <location>
        <begin position="957"/>
        <end position="966"/>
    </location>
</feature>
<feature type="compositionally biased region" description="Low complexity" evidence="1">
    <location>
        <begin position="1402"/>
        <end position="1416"/>
    </location>
</feature>
<feature type="region of interest" description="Disordered" evidence="1">
    <location>
        <begin position="1"/>
        <end position="282"/>
    </location>
</feature>
<feature type="region of interest" description="Disordered" evidence="1">
    <location>
        <begin position="1075"/>
        <end position="1251"/>
    </location>
</feature>
<reference evidence="2 3" key="1">
    <citation type="submission" date="2024-04" db="EMBL/GenBank/DDBJ databases">
        <title>Tritrichomonas musculus Genome.</title>
        <authorList>
            <person name="Alves-Ferreira E."/>
            <person name="Grigg M."/>
            <person name="Lorenzi H."/>
            <person name="Galac M."/>
        </authorList>
    </citation>
    <scope>NUCLEOTIDE SEQUENCE [LARGE SCALE GENOMIC DNA]</scope>
    <source>
        <strain evidence="2 3">EAF2021</strain>
    </source>
</reference>
<feature type="compositionally biased region" description="Polar residues" evidence="1">
    <location>
        <begin position="728"/>
        <end position="748"/>
    </location>
</feature>
<feature type="compositionally biased region" description="Polar residues" evidence="1">
    <location>
        <begin position="383"/>
        <end position="393"/>
    </location>
</feature>
<feature type="compositionally biased region" description="Polar residues" evidence="1">
    <location>
        <begin position="591"/>
        <end position="600"/>
    </location>
</feature>
<feature type="compositionally biased region" description="Polar residues" evidence="1">
    <location>
        <begin position="1142"/>
        <end position="1154"/>
    </location>
</feature>
<dbReference type="Proteomes" id="UP001470230">
    <property type="component" value="Unassembled WGS sequence"/>
</dbReference>
<feature type="compositionally biased region" description="Low complexity" evidence="1">
    <location>
        <begin position="1218"/>
        <end position="1237"/>
    </location>
</feature>
<feature type="compositionally biased region" description="Basic and acidic residues" evidence="1">
    <location>
        <begin position="869"/>
        <end position="878"/>
    </location>
</feature>
<feature type="compositionally biased region" description="Polar residues" evidence="1">
    <location>
        <begin position="809"/>
        <end position="868"/>
    </location>
</feature>
<feature type="compositionally biased region" description="Basic residues" evidence="1">
    <location>
        <begin position="1342"/>
        <end position="1354"/>
    </location>
</feature>
<feature type="region of interest" description="Disordered" evidence="1">
    <location>
        <begin position="809"/>
        <end position="893"/>
    </location>
</feature>
<feature type="compositionally biased region" description="Low complexity" evidence="1">
    <location>
        <begin position="601"/>
        <end position="701"/>
    </location>
</feature>
<feature type="region of interest" description="Disordered" evidence="1">
    <location>
        <begin position="585"/>
        <end position="792"/>
    </location>
</feature>
<feature type="region of interest" description="Disordered" evidence="1">
    <location>
        <begin position="933"/>
        <end position="966"/>
    </location>
</feature>
<feature type="compositionally biased region" description="Basic residues" evidence="1">
    <location>
        <begin position="1419"/>
        <end position="1432"/>
    </location>
</feature>
<feature type="compositionally biased region" description="Polar residues" evidence="1">
    <location>
        <begin position="1445"/>
        <end position="1461"/>
    </location>
</feature>
<feature type="compositionally biased region" description="Polar residues" evidence="1">
    <location>
        <begin position="705"/>
        <end position="720"/>
    </location>
</feature>
<dbReference type="EMBL" id="JAPFFF010000007">
    <property type="protein sequence ID" value="KAK8885925.1"/>
    <property type="molecule type" value="Genomic_DNA"/>
</dbReference>
<feature type="compositionally biased region" description="Polar residues" evidence="1">
    <location>
        <begin position="1238"/>
        <end position="1248"/>
    </location>
</feature>
<feature type="compositionally biased region" description="Polar residues" evidence="1">
    <location>
        <begin position="177"/>
        <end position="187"/>
    </location>
</feature>
<feature type="compositionally biased region" description="Basic and acidic residues" evidence="1">
    <location>
        <begin position="7"/>
        <end position="20"/>
    </location>
</feature>
<feature type="compositionally biased region" description="Low complexity" evidence="1">
    <location>
        <begin position="1328"/>
        <end position="1341"/>
    </location>
</feature>
<feature type="compositionally biased region" description="Polar residues" evidence="1">
    <location>
        <begin position="406"/>
        <end position="436"/>
    </location>
</feature>
<protein>
    <submittedName>
        <fullName evidence="2">Uncharacterized protein</fullName>
    </submittedName>
</protein>